<dbReference type="PANTHER" id="PTHR35712:SF1">
    <property type="entry name" value="MYOSIN HEAVY CHAIN-LIKE PROTEIN"/>
    <property type="match status" value="1"/>
</dbReference>
<reference evidence="2 3" key="1">
    <citation type="submission" date="2020-04" db="EMBL/GenBank/DDBJ databases">
        <title>Plant Genome Project.</title>
        <authorList>
            <person name="Zhang R.-G."/>
        </authorList>
    </citation>
    <scope>NUCLEOTIDE SEQUENCE [LARGE SCALE GENOMIC DNA]</scope>
    <source>
        <strain evidence="2">YNK0</strain>
        <tissue evidence="2">Leaf</tissue>
    </source>
</reference>
<comment type="caution">
    <text evidence="2">The sequence shown here is derived from an EMBL/GenBank/DDBJ whole genome shotgun (WGS) entry which is preliminary data.</text>
</comment>
<name>A0A835D233_TETSI</name>
<sequence length="356" mass="41299">MELYAGKKTNFMNMEIEKQIKFFQGSIAAAFAERDHSLMEAEKAREREELMSQKLNDLQKRAEELTSDFLEEKKLHAKLQIDLAKLEEQNDNFKKVVNKFYEIRLIRQSASKGSEYCSWGDKCACLLQDPVELWSFDDHRENSTSKYIGALEDELEILRKLVDNLQNKLHMGLEIEDHLKKKARELEKKKILSDDMIKNRISELHHFHTQHKFDVVNLLEEGKAQFRSMLDVAEEMIRQIHMSRSQNFELFQRDENFDDIVCRDVHISDAGPSAVVERNGLALSNVVADGTATSDALAQALQEKVAALLLMSQQEERHLLERNVNAVLHKKLEELQRNLLQVTSKNCLFPAFQIKD</sequence>
<feature type="coiled-coil region" evidence="1">
    <location>
        <begin position="29"/>
        <end position="96"/>
    </location>
</feature>
<proteinExistence type="predicted"/>
<protein>
    <submittedName>
        <fullName evidence="2">Uncharacterized protein</fullName>
    </submittedName>
</protein>
<evidence type="ECO:0000313" key="2">
    <source>
        <dbReference type="EMBL" id="KAF8377653.1"/>
    </source>
</evidence>
<dbReference type="AlphaFoldDB" id="A0A835D233"/>
<keyword evidence="3" id="KW-1185">Reference proteome</keyword>
<organism evidence="2 3">
    <name type="scientific">Tetracentron sinense</name>
    <name type="common">Spur-leaf</name>
    <dbReference type="NCBI Taxonomy" id="13715"/>
    <lineage>
        <taxon>Eukaryota</taxon>
        <taxon>Viridiplantae</taxon>
        <taxon>Streptophyta</taxon>
        <taxon>Embryophyta</taxon>
        <taxon>Tracheophyta</taxon>
        <taxon>Spermatophyta</taxon>
        <taxon>Magnoliopsida</taxon>
        <taxon>Trochodendrales</taxon>
        <taxon>Trochodendraceae</taxon>
        <taxon>Tetracentron</taxon>
    </lineage>
</organism>
<gene>
    <name evidence="2" type="ORF">HHK36_031037</name>
</gene>
<dbReference type="EMBL" id="JABCRI010000024">
    <property type="protein sequence ID" value="KAF8377653.1"/>
    <property type="molecule type" value="Genomic_DNA"/>
</dbReference>
<accession>A0A835D233</accession>
<dbReference type="OrthoDB" id="1719803at2759"/>
<dbReference type="PANTHER" id="PTHR35712">
    <property type="entry name" value="MYOSIN HEAVY CHAIN-LIKE PROTEIN"/>
    <property type="match status" value="1"/>
</dbReference>
<dbReference type="Proteomes" id="UP000655225">
    <property type="component" value="Unassembled WGS sequence"/>
</dbReference>
<evidence type="ECO:0000313" key="3">
    <source>
        <dbReference type="Proteomes" id="UP000655225"/>
    </source>
</evidence>
<keyword evidence="1" id="KW-0175">Coiled coil</keyword>
<evidence type="ECO:0000256" key="1">
    <source>
        <dbReference type="SAM" id="Coils"/>
    </source>
</evidence>